<evidence type="ECO:0000256" key="11">
    <source>
        <dbReference type="PROSITE-ProRule" id="PRU00042"/>
    </source>
</evidence>
<feature type="compositionally biased region" description="Basic and acidic residues" evidence="12">
    <location>
        <begin position="469"/>
        <end position="479"/>
    </location>
</feature>
<keyword evidence="6" id="KW-0862">Zinc</keyword>
<keyword evidence="2" id="KW-1017">Isopeptide bond</keyword>
<protein>
    <submittedName>
        <fullName evidence="15">C2H2-type domain-containing protein</fullName>
    </submittedName>
</protein>
<evidence type="ECO:0000256" key="10">
    <source>
        <dbReference type="ARBA" id="ARBA00023242"/>
    </source>
</evidence>
<feature type="compositionally biased region" description="Polar residues" evidence="12">
    <location>
        <begin position="8"/>
        <end position="17"/>
    </location>
</feature>
<evidence type="ECO:0000256" key="2">
    <source>
        <dbReference type="ARBA" id="ARBA00022499"/>
    </source>
</evidence>
<feature type="compositionally biased region" description="Acidic residues" evidence="12">
    <location>
        <begin position="485"/>
        <end position="501"/>
    </location>
</feature>
<keyword evidence="5 11" id="KW-0863">Zinc-finger</keyword>
<feature type="compositionally biased region" description="Polar residues" evidence="12">
    <location>
        <begin position="836"/>
        <end position="845"/>
    </location>
</feature>
<dbReference type="Gene3D" id="3.30.160.60">
    <property type="entry name" value="Classic Zinc Finger"/>
    <property type="match status" value="2"/>
</dbReference>
<proteinExistence type="predicted"/>
<evidence type="ECO:0000313" key="15">
    <source>
        <dbReference type="WBParaSite" id="TMUE_3000012495.1"/>
    </source>
</evidence>
<dbReference type="GO" id="GO:0008270">
    <property type="term" value="F:zinc ion binding"/>
    <property type="evidence" value="ECO:0007669"/>
    <property type="project" value="UniProtKB-KW"/>
</dbReference>
<reference evidence="14" key="1">
    <citation type="submission" date="2014-03" db="EMBL/GenBank/DDBJ databases">
        <title>The whipworm genome and dual-species transcriptomics of an intimate host-pathogen interaction.</title>
        <authorList>
            <person name="Foth B.J."/>
            <person name="Tsai I.J."/>
            <person name="Reid A.J."/>
            <person name="Bancroft A.J."/>
            <person name="Nichol S."/>
            <person name="Tracey A."/>
            <person name="Holroyd N."/>
            <person name="Cotton J.A."/>
            <person name="Stanley E.J."/>
            <person name="Zarowiecki M."/>
            <person name="Liu J.Z."/>
            <person name="Huckvale T."/>
            <person name="Cooper P.J."/>
            <person name="Grencis R.K."/>
            <person name="Berriman M."/>
        </authorList>
    </citation>
    <scope>NUCLEOTIDE SEQUENCE [LARGE SCALE GENOMIC DNA]</scope>
    <source>
        <strain evidence="14">Edinburgh</strain>
    </source>
</reference>
<accession>A0A5S6QZ11</accession>
<dbReference type="GO" id="GO:0003700">
    <property type="term" value="F:DNA-binding transcription factor activity"/>
    <property type="evidence" value="ECO:0007669"/>
    <property type="project" value="TreeGrafter"/>
</dbReference>
<evidence type="ECO:0000256" key="9">
    <source>
        <dbReference type="ARBA" id="ARBA00023163"/>
    </source>
</evidence>
<dbReference type="GO" id="GO:0006357">
    <property type="term" value="P:regulation of transcription by RNA polymerase II"/>
    <property type="evidence" value="ECO:0007669"/>
    <property type="project" value="TreeGrafter"/>
</dbReference>
<dbReference type="SMART" id="SM00355">
    <property type="entry name" value="ZnF_C2H2"/>
    <property type="match status" value="6"/>
</dbReference>
<feature type="region of interest" description="Disordered" evidence="12">
    <location>
        <begin position="469"/>
        <end position="555"/>
    </location>
</feature>
<feature type="domain" description="C2H2-type" evidence="13">
    <location>
        <begin position="695"/>
        <end position="722"/>
    </location>
</feature>
<keyword evidence="4" id="KW-0677">Repeat</keyword>
<feature type="compositionally biased region" description="Low complexity" evidence="12">
    <location>
        <begin position="666"/>
        <end position="677"/>
    </location>
</feature>
<sequence>MSRRKQDCPQQVRTPTSVGHGDEEEEEEDEKECGHLFAVDVDGYTASQCVVGSTASGACDTVMMNEAEQKERESSSDDCESYVSSPAVMWSGNFAEAPSAAAVEDKLICGTCKRRFRLDQMSDFVHHKTFHCHTPFNACTCNVPVRDGRAATGLFSRAGGTHDHLAEAEEKYGHLEASPDSTHVNAVLRVRDAQTDTSDFESGSYVCNTCRERLPDLFSLVIHAQDVHGLRLFCEGPSVESMQTDGADLKLDPAQGCSSAAYWLSAATAASDLSLNSADVPQNSASRVMDYMMNPLDFLKQTQPLWSAGTAALDGGGGGGSSSRAPRSFLPNELLLSSSLGLLPFANRVSGTGALPLDALYSEKLKELVSKSSGASSAGLNSSSPTMLAPPFSLFNFPSFVGRSSGSDFLTSPLTVSSETDAEYKEQPSSRQDAKDKEYQCPECSFSAETQDAYLKHVWTVHDIRKSRRSALDNKRECDSSLSGQEEESSDDNAPSEDGAAEEGRAGASHASSGGAEGIGEVTSRQAAIGGGGGGDDDEDTKMSATSEGSDKARTLFGDLQSLEKGIRPGTTATAAAATAATAGRNVELSSLFGMWMQPALALERYYTSLQHMLTNPSMMSVPVNGARTGQTIGQNNARSTGGYRKQMVTPALGGMQGASGARVRSSPPDDLSTSSLGAMPMGGGPPMKREKRNDTCDYCGKVFTNRSNLIVHLRSHTGEKPYKCRLCPYACAQSSKLTRHMKTHGQQGKETYHCYICYMPFSVHSTLEKHMRKCVVNYNSTLRINSVATADSTARNGLPPLATSTPREVTAPSKTPSAGSAESSSPETGGATPSPLASSSVAAG</sequence>
<feature type="region of interest" description="Disordered" evidence="12">
    <location>
        <begin position="654"/>
        <end position="691"/>
    </location>
</feature>
<evidence type="ECO:0000256" key="6">
    <source>
        <dbReference type="ARBA" id="ARBA00022833"/>
    </source>
</evidence>
<dbReference type="InterPro" id="IPR036236">
    <property type="entry name" value="Znf_C2H2_sf"/>
</dbReference>
<keyword evidence="8" id="KW-0805">Transcription regulation</keyword>
<name>A0A5S6QZ11_TRIMR</name>
<dbReference type="FunFam" id="3.30.160.60:FF:000046">
    <property type="entry name" value="Putative B-cell lymphoma/leukemia 11A"/>
    <property type="match status" value="1"/>
</dbReference>
<organism evidence="14 15">
    <name type="scientific">Trichuris muris</name>
    <name type="common">Mouse whipworm</name>
    <dbReference type="NCBI Taxonomy" id="70415"/>
    <lineage>
        <taxon>Eukaryota</taxon>
        <taxon>Metazoa</taxon>
        <taxon>Ecdysozoa</taxon>
        <taxon>Nematoda</taxon>
        <taxon>Enoplea</taxon>
        <taxon>Dorylaimia</taxon>
        <taxon>Trichinellida</taxon>
        <taxon>Trichuridae</taxon>
        <taxon>Trichuris</taxon>
    </lineage>
</organism>
<dbReference type="PANTHER" id="PTHR45993">
    <property type="entry name" value="B-CELL LYMPHOMA/LEUKEMIA 11"/>
    <property type="match status" value="1"/>
</dbReference>
<dbReference type="WBParaSite" id="TMUE_3000012495.2">
    <property type="protein sequence ID" value="TMUE_3000012495.2"/>
    <property type="gene ID" value="WBGene00289405"/>
</dbReference>
<dbReference type="FunFam" id="3.30.160.60:FF:000055">
    <property type="entry name" value="B-cell lymphoma/leukemia 11A isoform X1"/>
    <property type="match status" value="1"/>
</dbReference>
<evidence type="ECO:0000256" key="8">
    <source>
        <dbReference type="ARBA" id="ARBA00023015"/>
    </source>
</evidence>
<dbReference type="SUPFAM" id="SSF57667">
    <property type="entry name" value="beta-beta-alpha zinc fingers"/>
    <property type="match status" value="1"/>
</dbReference>
<keyword evidence="14" id="KW-1185">Reference proteome</keyword>
<feature type="domain" description="C2H2-type" evidence="13">
    <location>
        <begin position="723"/>
        <end position="750"/>
    </location>
</feature>
<feature type="region of interest" description="Disordered" evidence="12">
    <location>
        <begin position="793"/>
        <end position="845"/>
    </location>
</feature>
<feature type="compositionally biased region" description="Basic and acidic residues" evidence="12">
    <location>
        <begin position="422"/>
        <end position="438"/>
    </location>
</feature>
<dbReference type="GO" id="GO:0005634">
    <property type="term" value="C:nucleus"/>
    <property type="evidence" value="ECO:0007669"/>
    <property type="project" value="UniProtKB-SubCell"/>
</dbReference>
<keyword evidence="10" id="KW-0539">Nucleus</keyword>
<keyword evidence="7" id="KW-0832">Ubl conjugation</keyword>
<dbReference type="PANTHER" id="PTHR45993:SF6">
    <property type="entry name" value="C2H2-TYPE DOMAIN-CONTAINING PROTEIN"/>
    <property type="match status" value="1"/>
</dbReference>
<evidence type="ECO:0000256" key="3">
    <source>
        <dbReference type="ARBA" id="ARBA00022723"/>
    </source>
</evidence>
<reference evidence="15" key="2">
    <citation type="submission" date="2019-12" db="UniProtKB">
        <authorList>
            <consortium name="WormBaseParasite"/>
        </authorList>
    </citation>
    <scope>IDENTIFICATION</scope>
</reference>
<feature type="region of interest" description="Disordered" evidence="12">
    <location>
        <begin position="1"/>
        <end position="32"/>
    </location>
</feature>
<dbReference type="GO" id="GO:0000978">
    <property type="term" value="F:RNA polymerase II cis-regulatory region sequence-specific DNA binding"/>
    <property type="evidence" value="ECO:0007669"/>
    <property type="project" value="TreeGrafter"/>
</dbReference>
<dbReference type="WBParaSite" id="TMUE_3000012495.1">
    <property type="protein sequence ID" value="TMUE_3000012495.1"/>
    <property type="gene ID" value="WBGene00289405"/>
</dbReference>
<feature type="compositionally biased region" description="Low complexity" evidence="12">
    <location>
        <begin position="816"/>
        <end position="832"/>
    </location>
</feature>
<dbReference type="PROSITE" id="PS50157">
    <property type="entry name" value="ZINC_FINGER_C2H2_2"/>
    <property type="match status" value="2"/>
</dbReference>
<dbReference type="STRING" id="70415.A0A5S6QZ11"/>
<dbReference type="Proteomes" id="UP000046395">
    <property type="component" value="Unassembled WGS sequence"/>
</dbReference>
<evidence type="ECO:0000259" key="13">
    <source>
        <dbReference type="PROSITE" id="PS50157"/>
    </source>
</evidence>
<dbReference type="PROSITE" id="PS00028">
    <property type="entry name" value="ZINC_FINGER_C2H2_1"/>
    <property type="match status" value="3"/>
</dbReference>
<keyword evidence="3" id="KW-0479">Metal-binding</keyword>
<feature type="region of interest" description="Disordered" evidence="12">
    <location>
        <begin position="417"/>
        <end position="438"/>
    </location>
</feature>
<evidence type="ECO:0000313" key="14">
    <source>
        <dbReference type="Proteomes" id="UP000046395"/>
    </source>
</evidence>
<dbReference type="InterPro" id="IPR051497">
    <property type="entry name" value="Dev/Hematopoietic_TF"/>
</dbReference>
<evidence type="ECO:0000256" key="7">
    <source>
        <dbReference type="ARBA" id="ARBA00022843"/>
    </source>
</evidence>
<feature type="compositionally biased region" description="Acidic residues" evidence="12">
    <location>
        <begin position="22"/>
        <end position="31"/>
    </location>
</feature>
<comment type="subcellular location">
    <subcellularLocation>
        <location evidence="1">Nucleus</location>
    </subcellularLocation>
</comment>
<keyword evidence="9" id="KW-0804">Transcription</keyword>
<dbReference type="Pfam" id="PF00096">
    <property type="entry name" value="zf-C2H2"/>
    <property type="match status" value="2"/>
</dbReference>
<dbReference type="InterPro" id="IPR013087">
    <property type="entry name" value="Znf_C2H2_type"/>
</dbReference>
<evidence type="ECO:0000256" key="1">
    <source>
        <dbReference type="ARBA" id="ARBA00004123"/>
    </source>
</evidence>
<evidence type="ECO:0000256" key="5">
    <source>
        <dbReference type="ARBA" id="ARBA00022771"/>
    </source>
</evidence>
<evidence type="ECO:0000256" key="4">
    <source>
        <dbReference type="ARBA" id="ARBA00022737"/>
    </source>
</evidence>
<dbReference type="AlphaFoldDB" id="A0A5S6QZ11"/>
<evidence type="ECO:0000256" key="12">
    <source>
        <dbReference type="SAM" id="MobiDB-lite"/>
    </source>
</evidence>